<dbReference type="Gene3D" id="3.30.860.10">
    <property type="entry name" value="30s Ribosomal Protein S19, Chain A"/>
    <property type="match status" value="1"/>
</dbReference>
<evidence type="ECO:0000256" key="2">
    <source>
        <dbReference type="ARBA" id="ARBA00022980"/>
    </source>
</evidence>
<keyword evidence="6" id="KW-1185">Reference proteome</keyword>
<evidence type="ECO:0000256" key="1">
    <source>
        <dbReference type="ARBA" id="ARBA00007345"/>
    </source>
</evidence>
<protein>
    <submittedName>
        <fullName evidence="5">Uncharacterized protein</fullName>
    </submittedName>
</protein>
<reference evidence="5" key="1">
    <citation type="journal article" date="2023" name="Mol. Ecol. Resour.">
        <title>Chromosome-level genome assembly of a triploid poplar Populus alba 'Berolinensis'.</title>
        <authorList>
            <person name="Chen S."/>
            <person name="Yu Y."/>
            <person name="Wang X."/>
            <person name="Wang S."/>
            <person name="Zhang T."/>
            <person name="Zhou Y."/>
            <person name="He R."/>
            <person name="Meng N."/>
            <person name="Wang Y."/>
            <person name="Liu W."/>
            <person name="Liu Z."/>
            <person name="Liu J."/>
            <person name="Guo Q."/>
            <person name="Huang H."/>
            <person name="Sederoff R.R."/>
            <person name="Wang G."/>
            <person name="Qu G."/>
            <person name="Chen S."/>
        </authorList>
    </citation>
    <scope>NUCLEOTIDE SEQUENCE</scope>
    <source>
        <strain evidence="5">SC-2020</strain>
    </source>
</reference>
<keyword evidence="2" id="KW-0689">Ribosomal protein</keyword>
<dbReference type="EMBL" id="JAQIZT010000005">
    <property type="protein sequence ID" value="KAJ6996284.1"/>
    <property type="molecule type" value="Genomic_DNA"/>
</dbReference>
<gene>
    <name evidence="5" type="ORF">NC653_013013</name>
</gene>
<sequence>MLSLKKFSSHVFIFVDIICLGFWVYCNDRFQRGLKRKPMALIKKLRKAVSELTLWDVFSFLNLFTLCLLFVFIKFDLQLQSWCSRFGFAAVEKGDPRLWEAREPLRTHLRNMITVPGMSCDYLAGFSVSYKPVMHGRPGNTPPDSFLSSEMGHLIRVAVDFSAPFFFL</sequence>
<evidence type="ECO:0000256" key="3">
    <source>
        <dbReference type="ARBA" id="ARBA00023274"/>
    </source>
</evidence>
<dbReference type="PANTHER" id="PTHR11880">
    <property type="entry name" value="RIBOSOMAL PROTEIN S19P FAMILY MEMBER"/>
    <property type="match status" value="1"/>
</dbReference>
<dbReference type="GO" id="GO:0000028">
    <property type="term" value="P:ribosomal small subunit assembly"/>
    <property type="evidence" value="ECO:0007669"/>
    <property type="project" value="TreeGrafter"/>
</dbReference>
<accession>A0AAD6QTC2</accession>
<feature type="transmembrane region" description="Helical" evidence="4">
    <location>
        <begin position="6"/>
        <end position="26"/>
    </location>
</feature>
<comment type="caution">
    <text evidence="5">The sequence shown here is derived from an EMBL/GenBank/DDBJ whole genome shotgun (WGS) entry which is preliminary data.</text>
</comment>
<organism evidence="5 6">
    <name type="scientific">Populus alba x Populus x berolinensis</name>
    <dbReference type="NCBI Taxonomy" id="444605"/>
    <lineage>
        <taxon>Eukaryota</taxon>
        <taxon>Viridiplantae</taxon>
        <taxon>Streptophyta</taxon>
        <taxon>Embryophyta</taxon>
        <taxon>Tracheophyta</taxon>
        <taxon>Spermatophyta</taxon>
        <taxon>Magnoliopsida</taxon>
        <taxon>eudicotyledons</taxon>
        <taxon>Gunneridae</taxon>
        <taxon>Pentapetalae</taxon>
        <taxon>rosids</taxon>
        <taxon>fabids</taxon>
        <taxon>Malpighiales</taxon>
        <taxon>Salicaceae</taxon>
        <taxon>Saliceae</taxon>
        <taxon>Populus</taxon>
    </lineage>
</organism>
<keyword evidence="3" id="KW-0687">Ribonucleoprotein</keyword>
<dbReference type="GO" id="GO:0022627">
    <property type="term" value="C:cytosolic small ribosomal subunit"/>
    <property type="evidence" value="ECO:0007669"/>
    <property type="project" value="TreeGrafter"/>
</dbReference>
<keyword evidence="4" id="KW-1133">Transmembrane helix</keyword>
<dbReference type="Proteomes" id="UP001164929">
    <property type="component" value="Chromosome 5"/>
</dbReference>
<dbReference type="AlphaFoldDB" id="A0AAD6QTC2"/>
<feature type="transmembrane region" description="Helical" evidence="4">
    <location>
        <begin position="52"/>
        <end position="73"/>
    </location>
</feature>
<name>A0AAD6QTC2_9ROSI</name>
<evidence type="ECO:0000256" key="4">
    <source>
        <dbReference type="SAM" id="Phobius"/>
    </source>
</evidence>
<dbReference type="PANTHER" id="PTHR11880:SF53">
    <property type="entry name" value="SMALL RIBOSOMAL SUBUNIT PROTEIN US19U-RELATED"/>
    <property type="match status" value="1"/>
</dbReference>
<proteinExistence type="inferred from homology"/>
<evidence type="ECO:0000313" key="6">
    <source>
        <dbReference type="Proteomes" id="UP001164929"/>
    </source>
</evidence>
<dbReference type="InterPro" id="IPR002222">
    <property type="entry name" value="Ribosomal_uS19"/>
</dbReference>
<evidence type="ECO:0000313" key="5">
    <source>
        <dbReference type="EMBL" id="KAJ6996284.1"/>
    </source>
</evidence>
<dbReference type="InterPro" id="IPR023575">
    <property type="entry name" value="Ribosomal_uS19_SF"/>
</dbReference>
<dbReference type="GO" id="GO:0006412">
    <property type="term" value="P:translation"/>
    <property type="evidence" value="ECO:0007669"/>
    <property type="project" value="InterPro"/>
</dbReference>
<keyword evidence="4" id="KW-0812">Transmembrane</keyword>
<keyword evidence="4" id="KW-0472">Membrane</keyword>
<comment type="similarity">
    <text evidence="1">Belongs to the universal ribosomal protein uS19 family.</text>
</comment>
<dbReference type="GO" id="GO:0003735">
    <property type="term" value="F:structural constituent of ribosome"/>
    <property type="evidence" value="ECO:0007669"/>
    <property type="project" value="InterPro"/>
</dbReference>